<dbReference type="Proteomes" id="UP000326924">
    <property type="component" value="Unassembled WGS sequence"/>
</dbReference>
<evidence type="ECO:0000256" key="2">
    <source>
        <dbReference type="ARBA" id="ARBA00023242"/>
    </source>
</evidence>
<dbReference type="GO" id="GO:0006351">
    <property type="term" value="P:DNA-templated transcription"/>
    <property type="evidence" value="ECO:0007669"/>
    <property type="project" value="InterPro"/>
</dbReference>
<dbReference type="SMART" id="SM00066">
    <property type="entry name" value="GAL4"/>
    <property type="match status" value="1"/>
</dbReference>
<feature type="region of interest" description="Disordered" evidence="3">
    <location>
        <begin position="746"/>
        <end position="857"/>
    </location>
</feature>
<feature type="region of interest" description="Disordered" evidence="3">
    <location>
        <begin position="1"/>
        <end position="88"/>
    </location>
</feature>
<feature type="region of interest" description="Disordered" evidence="3">
    <location>
        <begin position="105"/>
        <end position="134"/>
    </location>
</feature>
<feature type="compositionally biased region" description="Polar residues" evidence="3">
    <location>
        <begin position="782"/>
        <end position="793"/>
    </location>
</feature>
<evidence type="ECO:0000256" key="3">
    <source>
        <dbReference type="SAM" id="MobiDB-lite"/>
    </source>
</evidence>
<comment type="caution">
    <text evidence="5">The sequence shown here is derived from an EMBL/GenBank/DDBJ whole genome shotgun (WGS) entry which is preliminary data.</text>
</comment>
<evidence type="ECO:0000313" key="6">
    <source>
        <dbReference type="Proteomes" id="UP000326924"/>
    </source>
</evidence>
<organism evidence="5 6">
    <name type="scientific">Sphaerosporella brunnea</name>
    <dbReference type="NCBI Taxonomy" id="1250544"/>
    <lineage>
        <taxon>Eukaryota</taxon>
        <taxon>Fungi</taxon>
        <taxon>Dikarya</taxon>
        <taxon>Ascomycota</taxon>
        <taxon>Pezizomycotina</taxon>
        <taxon>Pezizomycetes</taxon>
        <taxon>Pezizales</taxon>
        <taxon>Pyronemataceae</taxon>
        <taxon>Sphaerosporella</taxon>
    </lineage>
</organism>
<feature type="compositionally biased region" description="Pro residues" evidence="3">
    <location>
        <begin position="765"/>
        <end position="776"/>
    </location>
</feature>
<dbReference type="GO" id="GO:0005634">
    <property type="term" value="C:nucleus"/>
    <property type="evidence" value="ECO:0007669"/>
    <property type="project" value="TreeGrafter"/>
</dbReference>
<dbReference type="InParanoid" id="A0A5J5ETI1"/>
<evidence type="ECO:0000259" key="4">
    <source>
        <dbReference type="PROSITE" id="PS50048"/>
    </source>
</evidence>
<dbReference type="PANTHER" id="PTHR31668:SF4">
    <property type="entry name" value="TRANSCRIPTIONAL ACTIVATOR PROTEIN DAL81"/>
    <property type="match status" value="1"/>
</dbReference>
<name>A0A5J5ETI1_9PEZI</name>
<feature type="region of interest" description="Disordered" evidence="3">
    <location>
        <begin position="164"/>
        <end position="215"/>
    </location>
</feature>
<feature type="compositionally biased region" description="Low complexity" evidence="3">
    <location>
        <begin position="105"/>
        <end position="115"/>
    </location>
</feature>
<dbReference type="GO" id="GO:0001080">
    <property type="term" value="P:nitrogen catabolite activation of transcription from RNA polymerase II promoter"/>
    <property type="evidence" value="ECO:0007669"/>
    <property type="project" value="TreeGrafter"/>
</dbReference>
<dbReference type="Gene3D" id="4.10.240.10">
    <property type="entry name" value="Zn(2)-C6 fungal-type DNA-binding domain"/>
    <property type="match status" value="1"/>
</dbReference>
<dbReference type="GO" id="GO:0008270">
    <property type="term" value="F:zinc ion binding"/>
    <property type="evidence" value="ECO:0007669"/>
    <property type="project" value="InterPro"/>
</dbReference>
<dbReference type="InterPro" id="IPR036864">
    <property type="entry name" value="Zn2-C6_fun-type_DNA-bd_sf"/>
</dbReference>
<dbReference type="FunCoup" id="A0A5J5ETI1">
    <property type="interactions" value="266"/>
</dbReference>
<dbReference type="PANTHER" id="PTHR31668">
    <property type="entry name" value="GLUCOSE TRANSPORT TRANSCRIPTION REGULATOR RGT1-RELATED-RELATED"/>
    <property type="match status" value="1"/>
</dbReference>
<reference evidence="5 6" key="1">
    <citation type="submission" date="2019-09" db="EMBL/GenBank/DDBJ databases">
        <title>Draft genome of the ectomycorrhizal ascomycete Sphaerosporella brunnea.</title>
        <authorList>
            <consortium name="DOE Joint Genome Institute"/>
            <person name="Benucci G.M."/>
            <person name="Marozzi G."/>
            <person name="Antonielli L."/>
            <person name="Sanchez S."/>
            <person name="Marco P."/>
            <person name="Wang X."/>
            <person name="Falini L.B."/>
            <person name="Barry K."/>
            <person name="Haridas S."/>
            <person name="Lipzen A."/>
            <person name="Labutti K."/>
            <person name="Grigoriev I.V."/>
            <person name="Murat C."/>
            <person name="Martin F."/>
            <person name="Albertini E."/>
            <person name="Donnini D."/>
            <person name="Bonito G."/>
        </authorList>
    </citation>
    <scope>NUCLEOTIDE SEQUENCE [LARGE SCALE GENOMIC DNA]</scope>
    <source>
        <strain evidence="5 6">Sb_GMNB300</strain>
    </source>
</reference>
<dbReference type="SMART" id="SM00906">
    <property type="entry name" value="Fungal_trans"/>
    <property type="match status" value="1"/>
</dbReference>
<gene>
    <name evidence="5" type="ORF">FN846DRAFT_62875</name>
</gene>
<keyword evidence="2" id="KW-0539">Nucleus</keyword>
<evidence type="ECO:0000256" key="1">
    <source>
        <dbReference type="ARBA" id="ARBA00022723"/>
    </source>
</evidence>
<dbReference type="PROSITE" id="PS00463">
    <property type="entry name" value="ZN2_CY6_FUNGAL_1"/>
    <property type="match status" value="1"/>
</dbReference>
<feature type="compositionally biased region" description="Low complexity" evidence="3">
    <location>
        <begin position="748"/>
        <end position="764"/>
    </location>
</feature>
<evidence type="ECO:0000313" key="5">
    <source>
        <dbReference type="EMBL" id="KAA8903285.1"/>
    </source>
</evidence>
<dbReference type="AlphaFoldDB" id="A0A5J5ETI1"/>
<accession>A0A5J5ETI1</accession>
<dbReference type="Pfam" id="PF00172">
    <property type="entry name" value="Zn_clus"/>
    <property type="match status" value="1"/>
</dbReference>
<dbReference type="GO" id="GO:0003677">
    <property type="term" value="F:DNA binding"/>
    <property type="evidence" value="ECO:0007669"/>
    <property type="project" value="InterPro"/>
</dbReference>
<keyword evidence="6" id="KW-1185">Reference proteome</keyword>
<protein>
    <submittedName>
        <fullName evidence="5">Fungal-specific transcription factor domain-containing protein</fullName>
    </submittedName>
</protein>
<dbReference type="InterPro" id="IPR001138">
    <property type="entry name" value="Zn2Cys6_DnaBD"/>
</dbReference>
<dbReference type="PROSITE" id="PS50048">
    <property type="entry name" value="ZN2_CY6_FUNGAL_2"/>
    <property type="match status" value="1"/>
</dbReference>
<dbReference type="Pfam" id="PF04082">
    <property type="entry name" value="Fungal_trans"/>
    <property type="match status" value="1"/>
</dbReference>
<feature type="region of interest" description="Disordered" evidence="3">
    <location>
        <begin position="481"/>
        <end position="506"/>
    </location>
</feature>
<dbReference type="EMBL" id="VXIS01000120">
    <property type="protein sequence ID" value="KAA8903285.1"/>
    <property type="molecule type" value="Genomic_DNA"/>
</dbReference>
<dbReference type="GO" id="GO:0000981">
    <property type="term" value="F:DNA-binding transcription factor activity, RNA polymerase II-specific"/>
    <property type="evidence" value="ECO:0007669"/>
    <property type="project" value="InterPro"/>
</dbReference>
<feature type="domain" description="Zn(2)-C6 fungal-type" evidence="4">
    <location>
        <begin position="130"/>
        <end position="162"/>
    </location>
</feature>
<dbReference type="InterPro" id="IPR050797">
    <property type="entry name" value="Carb_Metab_Trans_Reg"/>
</dbReference>
<sequence length="905" mass="98572">MTNADSATTTTTTTTTSTSTSTSTSNTNSSSSSSSSSSATPTTTTASSSTDAITTAASPSTTTTTTTAPTTLVSAPPAPKNASSTPAATTTTIAARIATKADAAPAAAAASSTKTNGTGQPYAKGRKERPCDACRRRKSRCVMNEGADKCVLCQFHSQECTFVQSPQPRKRRLARDGAAQAAENGKKRSRNTSPTSPRRSKPIRDAPPITDYSAHPNNSLYNTLGLQGNRHSHLIGPTAEYEQCLIDLCPFDSKDEYSLSSLHKLTSFRRVCGTTTFAQYPDEPTPNHSEIYEDLDKIERAVAPHGEKLLSLYFRIVHPSFPILHKRVFLEKYARTHREFSPPLLAAVYILALHWWSYDRELAPLPKPDVAALDKLATKTMADVINRPKLSTVQAGLLLLQRNEEMKGSAWAFTAQLVAVGQELGLHLDCSDWKIPRWEKGLRKRLAWGLFMQDKWGALVHGRPSHVSKANWAVRPVEAEDFPDSWPSQDGVKQEKPDDAEDGSQEAEKGRMLFEQMIQLSGLMADVLETFFTVEAQMGFAARGGIQKVLERAKPIQIRLKEWFVKLPDCLRLDSTTTTRRLSSTGSLHLAYFATEITLHRQILRTLSSSNQIDPYLLHICRSAAKTRLISAMDFVNRLKPEHLQSFWYFSSKVNFALIGTFGSLLWATSPSIQEAEFYKARLSEYRWTLRVSSRGADFMEFAVGVLDASAGYLQQEQWKKRGPLVGAVAGYQSTVGENFGLGMGVGSSSSSSSTAADTSTQALPLPPPPPPPGWSRPPESVQRQRGQLSPVTNEEDSGGDEGLDEDLGEGGDSDDDEYDEMMDDDDDDGEEEEEAGYSDDTAAGGGGERRYAAVPKNHTTPAGFAAYTISNASTPASTASSSAAVVGMDFFMIPNTRFGSSEEP</sequence>
<keyword evidence="1" id="KW-0479">Metal-binding</keyword>
<feature type="compositionally biased region" description="Acidic residues" evidence="3">
    <location>
        <begin position="794"/>
        <end position="838"/>
    </location>
</feature>
<dbReference type="SUPFAM" id="SSF57701">
    <property type="entry name" value="Zn2/Cys6 DNA-binding domain"/>
    <property type="match status" value="1"/>
</dbReference>
<dbReference type="InterPro" id="IPR007219">
    <property type="entry name" value="XnlR_reg_dom"/>
</dbReference>
<dbReference type="OrthoDB" id="2264294at2759"/>
<dbReference type="CDD" id="cd12148">
    <property type="entry name" value="fungal_TF_MHR"/>
    <property type="match status" value="1"/>
</dbReference>
<dbReference type="CDD" id="cd00067">
    <property type="entry name" value="GAL4"/>
    <property type="match status" value="1"/>
</dbReference>
<proteinExistence type="predicted"/>